<evidence type="ECO:0000259" key="13">
    <source>
        <dbReference type="PROSITE" id="PS51483"/>
    </source>
</evidence>
<evidence type="ECO:0000256" key="8">
    <source>
        <dbReference type="ARBA" id="ARBA00022917"/>
    </source>
</evidence>
<keyword evidence="8 11" id="KW-0648">Protein biosynthesis</keyword>
<dbReference type="PANTHER" id="PTHR10947:SF0">
    <property type="entry name" value="PHENYLALANINE--TRNA LIGASE BETA SUBUNIT"/>
    <property type="match status" value="1"/>
</dbReference>
<dbReference type="Gene3D" id="3.30.70.380">
    <property type="entry name" value="Ferrodoxin-fold anticodon-binding domain"/>
    <property type="match status" value="1"/>
</dbReference>
<evidence type="ECO:0000256" key="6">
    <source>
        <dbReference type="ARBA" id="ARBA00022840"/>
    </source>
</evidence>
<proteinExistence type="inferred from homology"/>
<comment type="catalytic activity">
    <reaction evidence="10 11">
        <text>tRNA(Phe) + L-phenylalanine + ATP = L-phenylalanyl-tRNA(Phe) + AMP + diphosphate + H(+)</text>
        <dbReference type="Rhea" id="RHEA:19413"/>
        <dbReference type="Rhea" id="RHEA-COMP:9668"/>
        <dbReference type="Rhea" id="RHEA-COMP:9699"/>
        <dbReference type="ChEBI" id="CHEBI:15378"/>
        <dbReference type="ChEBI" id="CHEBI:30616"/>
        <dbReference type="ChEBI" id="CHEBI:33019"/>
        <dbReference type="ChEBI" id="CHEBI:58095"/>
        <dbReference type="ChEBI" id="CHEBI:78442"/>
        <dbReference type="ChEBI" id="CHEBI:78531"/>
        <dbReference type="ChEBI" id="CHEBI:456215"/>
        <dbReference type="EC" id="6.1.1.20"/>
    </reaction>
</comment>
<accession>A0A7C3YRV6</accession>
<dbReference type="Pfam" id="PF03147">
    <property type="entry name" value="FDX-ACB"/>
    <property type="match status" value="1"/>
</dbReference>
<keyword evidence="11" id="KW-0963">Cytoplasm</keyword>
<sequence>MLLSFRWLKEFLRIKEEPSSIADLLTRKGISVENIIDYGEKIAPFRVAEVQEIDDGNIVLSLGKEEYKVEKWPGLKVKDKVGFSKEDKRLFTKDLLGIGNEVIILDPDFPVGARLSELLDDYVLELEITSNRGDLLSVLGIARELSWFLDCEMEEEKEEGIIESEPRTESQIKLTVEDRNDCPSYLGRIISDVEIRPSPFSLQWRLFISGIRPHSNVVDATNYILLKYGQPLHPFDLNRIFGEKIIVRRAKPQEKIKTIDGIERELTPDLLVIADSLRPIAIAGIMGGANTEIVGSTKRVFLECAHFSASVIRKGSLSLRLITEASRRFELGIDEANLKRACDAGAHLIASLSGGKVNKGIIGFQEKIEKRTISFTPEEVKRILGVSLSPATILRALKKAKFSPQGKRKIKVQIPSYRKDIKEEIDLIEELARFYGYENIPADFSLSGKGVGERDRVEKRIQEISLYLAHNGFYEVKTPSFTDESVAHSLGFPDFVKIKNPLRENLSILRPSLLTTILPVISHNFRNNNKNLRLFEIGKVFKIKEKETIGEEYNLALVLSGAPTPLFWQKEKTTYDFFDLKGIFTSLGEFLSASELETSPANFPFFAPGEGAEIKKGERIGYCGRLKEAVLKRWDIDTPVWFGEISLESLLLPKKRLYRAIPAQFPIVRDFSFLLEKRIPAQAVRNFVQERFRKEIVSCEIFDCFTGPPLAPEEKNLGLRITLFPKERTEEVFAAIVSEVEAQFSAKLRSRSE</sequence>
<dbReference type="GO" id="GO:0006432">
    <property type="term" value="P:phenylalanyl-tRNA aminoacylation"/>
    <property type="evidence" value="ECO:0007669"/>
    <property type="project" value="UniProtKB-UniRule"/>
</dbReference>
<evidence type="ECO:0000256" key="3">
    <source>
        <dbReference type="ARBA" id="ARBA00022598"/>
    </source>
</evidence>
<dbReference type="AlphaFoldDB" id="A0A7C3YRV6"/>
<comment type="cofactor">
    <cofactor evidence="11">
        <name>Mg(2+)</name>
        <dbReference type="ChEBI" id="CHEBI:18420"/>
    </cofactor>
    <text evidence="11">Binds 2 magnesium ions per tetramer.</text>
</comment>
<evidence type="ECO:0000256" key="4">
    <source>
        <dbReference type="ARBA" id="ARBA00022723"/>
    </source>
</evidence>
<dbReference type="SUPFAM" id="SSF54991">
    <property type="entry name" value="Anticodon-binding domain of PheRS"/>
    <property type="match status" value="1"/>
</dbReference>
<comment type="similarity">
    <text evidence="1 11">Belongs to the phenylalanyl-tRNA synthetase beta subunit family. Type 1 subfamily.</text>
</comment>
<dbReference type="SUPFAM" id="SSF55681">
    <property type="entry name" value="Class II aaRS and biotin synthetases"/>
    <property type="match status" value="1"/>
</dbReference>
<dbReference type="GO" id="GO:0000287">
    <property type="term" value="F:magnesium ion binding"/>
    <property type="evidence" value="ECO:0007669"/>
    <property type="project" value="UniProtKB-UniRule"/>
</dbReference>
<dbReference type="EC" id="6.1.1.20" evidence="11"/>
<evidence type="ECO:0000256" key="1">
    <source>
        <dbReference type="ARBA" id="ARBA00008653"/>
    </source>
</evidence>
<comment type="subcellular location">
    <subcellularLocation>
        <location evidence="11">Cytoplasm</location>
    </subcellularLocation>
</comment>
<dbReference type="Gene3D" id="2.40.50.140">
    <property type="entry name" value="Nucleic acid-binding proteins"/>
    <property type="match status" value="1"/>
</dbReference>
<evidence type="ECO:0000256" key="10">
    <source>
        <dbReference type="ARBA" id="ARBA00049255"/>
    </source>
</evidence>
<evidence type="ECO:0000256" key="9">
    <source>
        <dbReference type="ARBA" id="ARBA00023146"/>
    </source>
</evidence>
<dbReference type="SUPFAM" id="SSF56037">
    <property type="entry name" value="PheT/TilS domain"/>
    <property type="match status" value="1"/>
</dbReference>
<gene>
    <name evidence="11 14" type="primary">pheT</name>
    <name evidence="14" type="ORF">ENX07_00965</name>
</gene>
<dbReference type="InterPro" id="IPR041616">
    <property type="entry name" value="PheRS_beta_core"/>
</dbReference>
<dbReference type="SUPFAM" id="SSF46955">
    <property type="entry name" value="Putative DNA-binding domain"/>
    <property type="match status" value="2"/>
</dbReference>
<dbReference type="GO" id="GO:0005524">
    <property type="term" value="F:ATP binding"/>
    <property type="evidence" value="ECO:0007669"/>
    <property type="project" value="UniProtKB-UniRule"/>
</dbReference>
<evidence type="ECO:0000256" key="11">
    <source>
        <dbReference type="HAMAP-Rule" id="MF_00283"/>
    </source>
</evidence>
<organism evidence="14">
    <name type="scientific">candidate division WOR-3 bacterium</name>
    <dbReference type="NCBI Taxonomy" id="2052148"/>
    <lineage>
        <taxon>Bacteria</taxon>
        <taxon>Bacteria division WOR-3</taxon>
    </lineage>
</organism>
<dbReference type="InterPro" id="IPR005146">
    <property type="entry name" value="B3/B4_tRNA-bd"/>
</dbReference>
<name>A0A7C3YRV6_UNCW3</name>
<dbReference type="InterPro" id="IPR045864">
    <property type="entry name" value="aa-tRNA-synth_II/BPL/LPL"/>
</dbReference>
<evidence type="ECO:0000256" key="7">
    <source>
        <dbReference type="ARBA" id="ARBA00022842"/>
    </source>
</evidence>
<dbReference type="InterPro" id="IPR036690">
    <property type="entry name" value="Fdx_antiC-bd_sf"/>
</dbReference>
<dbReference type="InterPro" id="IPR045060">
    <property type="entry name" value="Phe-tRNA-ligase_IIc_bsu"/>
</dbReference>
<dbReference type="NCBIfam" id="TIGR00472">
    <property type="entry name" value="pheT_bact"/>
    <property type="match status" value="1"/>
</dbReference>
<feature type="binding site" evidence="11">
    <location>
        <position position="420"/>
    </location>
    <ligand>
        <name>Mg(2+)</name>
        <dbReference type="ChEBI" id="CHEBI:18420"/>
        <note>shared with alpha subunit</note>
    </ligand>
</feature>
<keyword evidence="9 11" id="KW-0030">Aminoacyl-tRNA synthetase</keyword>
<dbReference type="PROSITE" id="PS50862">
    <property type="entry name" value="AA_TRNA_LIGASE_II"/>
    <property type="match status" value="1"/>
</dbReference>
<dbReference type="SMART" id="SM00896">
    <property type="entry name" value="FDX-ACB"/>
    <property type="match status" value="1"/>
</dbReference>
<feature type="domain" description="B5" evidence="13">
    <location>
        <begin position="368"/>
        <end position="442"/>
    </location>
</feature>
<keyword evidence="6 11" id="KW-0067">ATP-binding</keyword>
<comment type="subunit">
    <text evidence="2 11">Tetramer of two alpha and two beta subunits.</text>
</comment>
<dbReference type="InterPro" id="IPR012340">
    <property type="entry name" value="NA-bd_OB-fold"/>
</dbReference>
<dbReference type="SMART" id="SM00874">
    <property type="entry name" value="B5"/>
    <property type="match status" value="1"/>
</dbReference>
<dbReference type="HAMAP" id="MF_00283">
    <property type="entry name" value="Phe_tRNA_synth_beta1"/>
    <property type="match status" value="1"/>
</dbReference>
<evidence type="ECO:0000256" key="2">
    <source>
        <dbReference type="ARBA" id="ARBA00011209"/>
    </source>
</evidence>
<dbReference type="InterPro" id="IPR005121">
    <property type="entry name" value="Fdx_antiC-bd"/>
</dbReference>
<comment type="caution">
    <text evidence="14">The sequence shown here is derived from an EMBL/GenBank/DDBJ whole genome shotgun (WGS) entry which is preliminary data.</text>
</comment>
<feature type="binding site" evidence="11">
    <location>
        <position position="430"/>
    </location>
    <ligand>
        <name>Mg(2+)</name>
        <dbReference type="ChEBI" id="CHEBI:18420"/>
        <note>shared with alpha subunit</note>
    </ligand>
</feature>
<evidence type="ECO:0000256" key="5">
    <source>
        <dbReference type="ARBA" id="ARBA00022741"/>
    </source>
</evidence>
<dbReference type="Pfam" id="PF03484">
    <property type="entry name" value="B5"/>
    <property type="match status" value="1"/>
</dbReference>
<evidence type="ECO:0000313" key="14">
    <source>
        <dbReference type="EMBL" id="HGE98633.1"/>
    </source>
</evidence>
<reference evidence="14" key="1">
    <citation type="journal article" date="2020" name="mSystems">
        <title>Genome- and Community-Level Interaction Insights into Carbon Utilization and Element Cycling Functions of Hydrothermarchaeota in Hydrothermal Sediment.</title>
        <authorList>
            <person name="Zhou Z."/>
            <person name="Liu Y."/>
            <person name="Xu W."/>
            <person name="Pan J."/>
            <person name="Luo Z.H."/>
            <person name="Li M."/>
        </authorList>
    </citation>
    <scope>NUCLEOTIDE SEQUENCE [LARGE SCALE GENOMIC DNA]</scope>
    <source>
        <strain evidence="14">SpSt-906</strain>
    </source>
</reference>
<dbReference type="PROSITE" id="PS51483">
    <property type="entry name" value="B5"/>
    <property type="match status" value="1"/>
</dbReference>
<keyword evidence="7 11" id="KW-0460">Magnesium</keyword>
<dbReference type="InterPro" id="IPR005147">
    <property type="entry name" value="tRNA_synthase_B5-dom"/>
</dbReference>
<keyword evidence="5 11" id="KW-0547">Nucleotide-binding</keyword>
<dbReference type="InterPro" id="IPR006195">
    <property type="entry name" value="aa-tRNA-synth_II"/>
</dbReference>
<dbReference type="GO" id="GO:0009328">
    <property type="term" value="C:phenylalanine-tRNA ligase complex"/>
    <property type="evidence" value="ECO:0007669"/>
    <property type="project" value="TreeGrafter"/>
</dbReference>
<dbReference type="CDD" id="cd00769">
    <property type="entry name" value="PheRS_beta_core"/>
    <property type="match status" value="1"/>
</dbReference>
<dbReference type="PANTHER" id="PTHR10947">
    <property type="entry name" value="PHENYLALANYL-TRNA SYNTHETASE BETA CHAIN AND LEUCINE-RICH REPEAT-CONTAINING PROTEIN 47"/>
    <property type="match status" value="1"/>
</dbReference>
<dbReference type="Pfam" id="PF03483">
    <property type="entry name" value="B3_4"/>
    <property type="match status" value="1"/>
</dbReference>
<protein>
    <recommendedName>
        <fullName evidence="11">Phenylalanine--tRNA ligase beta subunit</fullName>
        <ecNumber evidence="11">6.1.1.20</ecNumber>
    </recommendedName>
    <alternativeName>
        <fullName evidence="11">Phenylalanyl-tRNA synthetase beta subunit</fullName>
        <shortName evidence="11">PheRS</shortName>
    </alternativeName>
</protein>
<dbReference type="SMART" id="SM00873">
    <property type="entry name" value="B3_4"/>
    <property type="match status" value="1"/>
</dbReference>
<dbReference type="Gene3D" id="3.30.930.10">
    <property type="entry name" value="Bira Bifunctional Protein, Domain 2"/>
    <property type="match status" value="1"/>
</dbReference>
<dbReference type="GO" id="GO:0003723">
    <property type="term" value="F:RNA binding"/>
    <property type="evidence" value="ECO:0007669"/>
    <property type="project" value="InterPro"/>
</dbReference>
<dbReference type="Pfam" id="PF17759">
    <property type="entry name" value="tRNA_synthFbeta"/>
    <property type="match status" value="1"/>
</dbReference>
<dbReference type="EMBL" id="DTMQ01000009">
    <property type="protein sequence ID" value="HGE98633.1"/>
    <property type="molecule type" value="Genomic_DNA"/>
</dbReference>
<dbReference type="Gene3D" id="3.50.40.10">
    <property type="entry name" value="Phenylalanyl-trna Synthetase, Chain B, domain 3"/>
    <property type="match status" value="1"/>
</dbReference>
<dbReference type="Gene3D" id="3.30.56.10">
    <property type="match status" value="3"/>
</dbReference>
<keyword evidence="3 11" id="KW-0436">Ligase</keyword>
<feature type="domain" description="Aminoacyl-transfer RNA synthetases class-II family profile" evidence="12">
    <location>
        <begin position="467"/>
        <end position="753"/>
    </location>
</feature>
<feature type="binding site" evidence="11">
    <location>
        <position position="429"/>
    </location>
    <ligand>
        <name>Mg(2+)</name>
        <dbReference type="ChEBI" id="CHEBI:18420"/>
        <note>shared with alpha subunit</note>
    </ligand>
</feature>
<feature type="binding site" evidence="11">
    <location>
        <position position="426"/>
    </location>
    <ligand>
        <name>Mg(2+)</name>
        <dbReference type="ChEBI" id="CHEBI:18420"/>
        <note>shared with alpha subunit</note>
    </ligand>
</feature>
<dbReference type="InterPro" id="IPR004532">
    <property type="entry name" value="Phe-tRNA-ligase_IIc_bsu_bact"/>
</dbReference>
<dbReference type="GO" id="GO:0004826">
    <property type="term" value="F:phenylalanine-tRNA ligase activity"/>
    <property type="evidence" value="ECO:0007669"/>
    <property type="project" value="UniProtKB-UniRule"/>
</dbReference>
<dbReference type="InterPro" id="IPR020825">
    <property type="entry name" value="Phe-tRNA_synthase-like_B3/B4"/>
</dbReference>
<keyword evidence="4 11" id="KW-0479">Metal-binding</keyword>
<evidence type="ECO:0000259" key="12">
    <source>
        <dbReference type="PROSITE" id="PS50862"/>
    </source>
</evidence>
<dbReference type="InterPro" id="IPR009061">
    <property type="entry name" value="DNA-bd_dom_put_sf"/>
</dbReference>